<proteinExistence type="predicted"/>
<dbReference type="PANTHER" id="PTHR36974">
    <property type="entry name" value="MEMBRANE PROTEIN-RELATED"/>
    <property type="match status" value="1"/>
</dbReference>
<dbReference type="GeneID" id="65344935"/>
<name>A0A1H2LHN8_9ACTO</name>
<keyword evidence="1" id="KW-0472">Membrane</keyword>
<gene>
    <name evidence="2" type="ORF">SAMN04489737_1201</name>
</gene>
<evidence type="ECO:0000313" key="2">
    <source>
        <dbReference type="EMBL" id="SDU80429.1"/>
    </source>
</evidence>
<keyword evidence="1" id="KW-1133">Transmembrane helix</keyword>
<dbReference type="AlphaFoldDB" id="A0A1H2LHN8"/>
<dbReference type="EMBL" id="LT629804">
    <property type="protein sequence ID" value="SDU80429.1"/>
    <property type="molecule type" value="Genomic_DNA"/>
</dbReference>
<evidence type="ECO:0000256" key="1">
    <source>
        <dbReference type="SAM" id="Phobius"/>
    </source>
</evidence>
<feature type="transmembrane region" description="Helical" evidence="1">
    <location>
        <begin position="89"/>
        <end position="108"/>
    </location>
</feature>
<evidence type="ECO:0000313" key="3">
    <source>
        <dbReference type="Proteomes" id="UP000214355"/>
    </source>
</evidence>
<reference evidence="3" key="1">
    <citation type="submission" date="2016-10" db="EMBL/GenBank/DDBJ databases">
        <authorList>
            <person name="Varghese N."/>
            <person name="Submissions S."/>
        </authorList>
    </citation>
    <scope>NUCLEOTIDE SEQUENCE [LARGE SCALE GENOMIC DNA]</scope>
    <source>
        <strain evidence="3">DSM 10002</strain>
    </source>
</reference>
<feature type="transmembrane region" description="Helical" evidence="1">
    <location>
        <begin position="25"/>
        <end position="44"/>
    </location>
</feature>
<accession>A0A1H2LHN8</accession>
<organism evidence="2 3">
    <name type="scientific">Arcanobacterium phocae</name>
    <dbReference type="NCBI Taxonomy" id="131112"/>
    <lineage>
        <taxon>Bacteria</taxon>
        <taxon>Bacillati</taxon>
        <taxon>Actinomycetota</taxon>
        <taxon>Actinomycetes</taxon>
        <taxon>Actinomycetales</taxon>
        <taxon>Actinomycetaceae</taxon>
        <taxon>Arcanobacterium</taxon>
    </lineage>
</organism>
<dbReference type="RefSeq" id="WP_197672571.1">
    <property type="nucleotide sequence ID" value="NZ_JABAPH010000019.1"/>
</dbReference>
<keyword evidence="1" id="KW-0812">Transmembrane</keyword>
<sequence>MKLSTLLSGPATQHNSPWVRRSQTATRIVLGSFMSFAGISHMTFAREEFQAQVPSWVPVDDDLVVLGSGVAEIGLGLSLLLLPKHRQVTGVALAAFYAAIFPGNIGQYVEGIDAFGLDTDGKRLARLFFQPALIGMALWGGGILPTKKK</sequence>
<dbReference type="Proteomes" id="UP000214355">
    <property type="component" value="Chromosome I"/>
</dbReference>
<keyword evidence="3" id="KW-1185">Reference proteome</keyword>
<protein>
    <submittedName>
        <fullName evidence="2">Uncharacterized membrane protein</fullName>
    </submittedName>
</protein>
<dbReference type="STRING" id="131112.SAMN04489737_1201"/>
<feature type="transmembrane region" description="Helical" evidence="1">
    <location>
        <begin position="64"/>
        <end position="82"/>
    </location>
</feature>
<feature type="transmembrane region" description="Helical" evidence="1">
    <location>
        <begin position="128"/>
        <end position="146"/>
    </location>
</feature>
<dbReference type="PANTHER" id="PTHR36974:SF1">
    <property type="entry name" value="DOXX FAMILY MEMBRANE PROTEIN"/>
    <property type="match status" value="1"/>
</dbReference>